<reference evidence="1" key="1">
    <citation type="submission" date="2022-06" db="EMBL/GenBank/DDBJ databases">
        <title>Genome Sequence of Candolleomyces eurysporus.</title>
        <authorList>
            <person name="Buettner E."/>
        </authorList>
    </citation>
    <scope>NUCLEOTIDE SEQUENCE</scope>
    <source>
        <strain evidence="1">VTCC 930004</strain>
    </source>
</reference>
<dbReference type="InterPro" id="IPR029063">
    <property type="entry name" value="SAM-dependent_MTases_sf"/>
</dbReference>
<dbReference type="OrthoDB" id="194386at2759"/>
<dbReference type="EMBL" id="JANBPK010000023">
    <property type="protein sequence ID" value="KAJ2936714.1"/>
    <property type="molecule type" value="Genomic_DNA"/>
</dbReference>
<dbReference type="Proteomes" id="UP001140091">
    <property type="component" value="Unassembled WGS sequence"/>
</dbReference>
<dbReference type="PANTHER" id="PTHR14614:SF162">
    <property type="entry name" value="EXPRESSED PROTEIN"/>
    <property type="match status" value="1"/>
</dbReference>
<dbReference type="Gene3D" id="3.40.50.150">
    <property type="entry name" value="Vaccinia Virus protein VP39"/>
    <property type="match status" value="1"/>
</dbReference>
<dbReference type="Pfam" id="PF10294">
    <property type="entry name" value="Methyltransf_16"/>
    <property type="match status" value="1"/>
</dbReference>
<keyword evidence="2" id="KW-1185">Reference proteome</keyword>
<name>A0A9W8MQ88_9AGAR</name>
<accession>A0A9W8MQ88</accession>
<evidence type="ECO:0008006" key="3">
    <source>
        <dbReference type="Google" id="ProtNLM"/>
    </source>
</evidence>
<comment type="caution">
    <text evidence="1">The sequence shown here is derived from an EMBL/GenBank/DDBJ whole genome shotgun (WGS) entry which is preliminary data.</text>
</comment>
<sequence length="263" mass="29156">MALAQPAHLTKHIPLLSYSFLSAAFHLTQRADGVHNGTALWLGGQILAHYLAQYHTRFKSAHTPPRAIELGSGIGLTALALSSLGWDVLATDVEHVVNAVLEKNIKTNLTALSPDSGKIEIRELDWMVLPESWNWDNPSSVTSPPSDYTEGQPGPQLQPPFDLIITADTVYEVGLVVPLLRTLHALSVSSHSLSQRYPFVLLCIERRDPALLDHLLSEARNTWNFSADRVPGPKLVKCIEKGGLNWERGEWDGIEIWRLRLGK</sequence>
<dbReference type="GO" id="GO:0008757">
    <property type="term" value="F:S-adenosylmethionine-dependent methyltransferase activity"/>
    <property type="evidence" value="ECO:0007669"/>
    <property type="project" value="UniProtKB-ARBA"/>
</dbReference>
<evidence type="ECO:0000313" key="1">
    <source>
        <dbReference type="EMBL" id="KAJ2936714.1"/>
    </source>
</evidence>
<dbReference type="InterPro" id="IPR019410">
    <property type="entry name" value="Methyltransf_16"/>
</dbReference>
<dbReference type="PANTHER" id="PTHR14614">
    <property type="entry name" value="HEPATOCELLULAR CARCINOMA-ASSOCIATED ANTIGEN"/>
    <property type="match status" value="1"/>
</dbReference>
<proteinExistence type="predicted"/>
<protein>
    <recommendedName>
        <fullName evidence="3">Methyltransferase-domain-containing protein</fullName>
    </recommendedName>
</protein>
<dbReference type="GO" id="GO:0005737">
    <property type="term" value="C:cytoplasm"/>
    <property type="evidence" value="ECO:0007669"/>
    <property type="project" value="TreeGrafter"/>
</dbReference>
<dbReference type="SUPFAM" id="SSF53335">
    <property type="entry name" value="S-adenosyl-L-methionine-dependent methyltransferases"/>
    <property type="match status" value="1"/>
</dbReference>
<dbReference type="GO" id="GO:0005634">
    <property type="term" value="C:nucleus"/>
    <property type="evidence" value="ECO:0007669"/>
    <property type="project" value="TreeGrafter"/>
</dbReference>
<organism evidence="1 2">
    <name type="scientific">Candolleomyces eurysporus</name>
    <dbReference type="NCBI Taxonomy" id="2828524"/>
    <lineage>
        <taxon>Eukaryota</taxon>
        <taxon>Fungi</taxon>
        <taxon>Dikarya</taxon>
        <taxon>Basidiomycota</taxon>
        <taxon>Agaricomycotina</taxon>
        <taxon>Agaricomycetes</taxon>
        <taxon>Agaricomycetidae</taxon>
        <taxon>Agaricales</taxon>
        <taxon>Agaricineae</taxon>
        <taxon>Psathyrellaceae</taxon>
        <taxon>Candolleomyces</taxon>
    </lineage>
</organism>
<dbReference type="AlphaFoldDB" id="A0A9W8MQ88"/>
<evidence type="ECO:0000313" key="2">
    <source>
        <dbReference type="Proteomes" id="UP001140091"/>
    </source>
</evidence>
<gene>
    <name evidence="1" type="ORF">H1R20_g380</name>
</gene>
<feature type="non-terminal residue" evidence="1">
    <location>
        <position position="263"/>
    </location>
</feature>